<name>A0A2M4DB14_ANODA</name>
<reference evidence="1" key="1">
    <citation type="submission" date="2018-01" db="EMBL/GenBank/DDBJ databases">
        <title>An insight into the sialome of Amazonian anophelines.</title>
        <authorList>
            <person name="Ribeiro J.M."/>
            <person name="Scarpassa V."/>
            <person name="Calvo E."/>
        </authorList>
    </citation>
    <scope>NUCLEOTIDE SEQUENCE</scope>
</reference>
<protein>
    <submittedName>
        <fullName evidence="1">Putative secreted protein</fullName>
    </submittedName>
</protein>
<evidence type="ECO:0000313" key="1">
    <source>
        <dbReference type="EMBL" id="MBW74746.1"/>
    </source>
</evidence>
<sequence>MSPLGEGIASLCFLAGLTKCDQAICLSTVSKSVTVGGQSVVCRLISKNRLHLSLGEYTPNALCTRDDSE</sequence>
<dbReference type="AlphaFoldDB" id="A0A2M4DB14"/>
<organism evidence="1">
    <name type="scientific">Anopheles darlingi</name>
    <name type="common">Mosquito</name>
    <dbReference type="NCBI Taxonomy" id="43151"/>
    <lineage>
        <taxon>Eukaryota</taxon>
        <taxon>Metazoa</taxon>
        <taxon>Ecdysozoa</taxon>
        <taxon>Arthropoda</taxon>
        <taxon>Hexapoda</taxon>
        <taxon>Insecta</taxon>
        <taxon>Pterygota</taxon>
        <taxon>Neoptera</taxon>
        <taxon>Endopterygota</taxon>
        <taxon>Diptera</taxon>
        <taxon>Nematocera</taxon>
        <taxon>Culicoidea</taxon>
        <taxon>Culicidae</taxon>
        <taxon>Anophelinae</taxon>
        <taxon>Anopheles</taxon>
    </lineage>
</organism>
<proteinExistence type="predicted"/>
<accession>A0A2M4DB14</accession>
<dbReference type="EMBL" id="GGFL01010568">
    <property type="protein sequence ID" value="MBW74746.1"/>
    <property type="molecule type" value="Transcribed_RNA"/>
</dbReference>